<evidence type="ECO:0000313" key="2">
    <source>
        <dbReference type="EMBL" id="CAI0466412.1"/>
    </source>
</evidence>
<evidence type="ECO:0000256" key="1">
    <source>
        <dbReference type="SAM" id="MobiDB-lite"/>
    </source>
</evidence>
<sequence length="87" mass="9436">TTRASLAAAPSTTYPTIPPSRLPTRRRRSIRASRRRRAPLRGDSSSVDADDSSIPTPDLFLRGYSRHPDSSADDSSAVGKKKILSAK</sequence>
<evidence type="ECO:0000313" key="3">
    <source>
        <dbReference type="Proteomes" id="UP001154282"/>
    </source>
</evidence>
<gene>
    <name evidence="2" type="ORF">LITE_LOCUS37022</name>
</gene>
<dbReference type="Proteomes" id="UP001154282">
    <property type="component" value="Unassembled WGS sequence"/>
</dbReference>
<feature type="non-terminal residue" evidence="2">
    <location>
        <position position="1"/>
    </location>
</feature>
<comment type="caution">
    <text evidence="2">The sequence shown here is derived from an EMBL/GenBank/DDBJ whole genome shotgun (WGS) entry which is preliminary data.</text>
</comment>
<dbReference type="AlphaFoldDB" id="A0AAV0P6Z7"/>
<accession>A0AAV0P6Z7</accession>
<reference evidence="2" key="1">
    <citation type="submission" date="2022-08" db="EMBL/GenBank/DDBJ databases">
        <authorList>
            <person name="Gutierrez-Valencia J."/>
        </authorList>
    </citation>
    <scope>NUCLEOTIDE SEQUENCE</scope>
</reference>
<dbReference type="EMBL" id="CAMGYJ010000008">
    <property type="protein sequence ID" value="CAI0466412.1"/>
    <property type="molecule type" value="Genomic_DNA"/>
</dbReference>
<organism evidence="2 3">
    <name type="scientific">Linum tenue</name>
    <dbReference type="NCBI Taxonomy" id="586396"/>
    <lineage>
        <taxon>Eukaryota</taxon>
        <taxon>Viridiplantae</taxon>
        <taxon>Streptophyta</taxon>
        <taxon>Embryophyta</taxon>
        <taxon>Tracheophyta</taxon>
        <taxon>Spermatophyta</taxon>
        <taxon>Magnoliopsida</taxon>
        <taxon>eudicotyledons</taxon>
        <taxon>Gunneridae</taxon>
        <taxon>Pentapetalae</taxon>
        <taxon>rosids</taxon>
        <taxon>fabids</taxon>
        <taxon>Malpighiales</taxon>
        <taxon>Linaceae</taxon>
        <taxon>Linum</taxon>
    </lineage>
</organism>
<feature type="compositionally biased region" description="Polar residues" evidence="1">
    <location>
        <begin position="1"/>
        <end position="14"/>
    </location>
</feature>
<protein>
    <submittedName>
        <fullName evidence="2">Uncharacterized protein</fullName>
    </submittedName>
</protein>
<feature type="region of interest" description="Disordered" evidence="1">
    <location>
        <begin position="1"/>
        <end position="87"/>
    </location>
</feature>
<proteinExistence type="predicted"/>
<feature type="compositionally biased region" description="Basic residues" evidence="1">
    <location>
        <begin position="23"/>
        <end position="39"/>
    </location>
</feature>
<keyword evidence="3" id="KW-1185">Reference proteome</keyword>
<name>A0AAV0P6Z7_9ROSI</name>